<sequence>MRRRDFMACGSAFILSPAHAHADAAVPAVLSGYERATGGHVGVYAHNIVTGRKLLWRADERFVMCSTFKASLVACVLSHVDQGRDGLDRVIPLTGADIQDWYAPVAKAALAQGHAGMSVEDMCKGAVEQSDNSCATLLLSRIGGPPALTAFWRAMGDGTTRLDDPEPFLNRTPAGGVRDTTTPAAMAGIMQGLVLGAVLSPSSRALLTRWLIGCQTGKNRLRAGLPANWVVGDKTGNNARDAAGDIAVAWPHPDMPIVMCVYTRGGTPTEPQFANVFAGVGRLVARTLTTG</sequence>
<dbReference type="PRINTS" id="PR00118">
    <property type="entry name" value="BLACTAMASEA"/>
</dbReference>
<evidence type="ECO:0000313" key="9">
    <source>
        <dbReference type="EMBL" id="GEC63167.1"/>
    </source>
</evidence>
<dbReference type="NCBIfam" id="NF033103">
    <property type="entry name" value="bla_class_A"/>
    <property type="match status" value="1"/>
</dbReference>
<evidence type="ECO:0000313" key="11">
    <source>
        <dbReference type="Proteomes" id="UP000319478"/>
    </source>
</evidence>
<keyword evidence="4 6" id="KW-0378">Hydrolase</keyword>
<dbReference type="SUPFAM" id="SSF56601">
    <property type="entry name" value="beta-lactamase/transpeptidase-like"/>
    <property type="match status" value="1"/>
</dbReference>
<dbReference type="GO" id="GO:0030655">
    <property type="term" value="P:beta-lactam antibiotic catabolic process"/>
    <property type="evidence" value="ECO:0007669"/>
    <property type="project" value="InterPro"/>
</dbReference>
<evidence type="ECO:0000256" key="5">
    <source>
        <dbReference type="ARBA" id="ARBA00023251"/>
    </source>
</evidence>
<dbReference type="InterPro" id="IPR012338">
    <property type="entry name" value="Beta-lactam/transpept-like"/>
</dbReference>
<dbReference type="EMBL" id="BJNN01000063">
    <property type="protein sequence ID" value="GEC63167.1"/>
    <property type="molecule type" value="Genomic_DNA"/>
</dbReference>
<reference evidence="10" key="2">
    <citation type="journal article" date="2021" name="Polymers (Basel)">
        <title>Highly Stretchable Bacterial Cellulose Produced by Komagataeibacter hansenii SI1.</title>
        <authorList>
            <person name="Cielecka I."/>
            <person name="Ryngajllo M."/>
            <person name="Maniukiewicz W."/>
            <person name="Bielecki S."/>
        </authorList>
    </citation>
    <scope>NUCLEOTIDE SEQUENCE</scope>
    <source>
        <strain evidence="10">SI1</strain>
    </source>
</reference>
<evidence type="ECO:0000256" key="3">
    <source>
        <dbReference type="ARBA" id="ARBA00012865"/>
    </source>
</evidence>
<keyword evidence="11" id="KW-1185">Reference proteome</keyword>
<proteinExistence type="inferred from homology"/>
<dbReference type="EMBL" id="JAIBCX010000047">
    <property type="protein sequence ID" value="MCJ8355010.1"/>
    <property type="molecule type" value="Genomic_DNA"/>
</dbReference>
<accession>A0AAW5EUL5</accession>
<dbReference type="Gene3D" id="3.40.710.10">
    <property type="entry name" value="DD-peptidase/beta-lactamase superfamily"/>
    <property type="match status" value="1"/>
</dbReference>
<comment type="similarity">
    <text evidence="2 6">Belongs to the class-A beta-lactamase family.</text>
</comment>
<dbReference type="GO" id="GO:0008800">
    <property type="term" value="F:beta-lactamase activity"/>
    <property type="evidence" value="ECO:0007669"/>
    <property type="project" value="UniProtKB-UniRule"/>
</dbReference>
<evidence type="ECO:0000256" key="6">
    <source>
        <dbReference type="RuleBase" id="RU361140"/>
    </source>
</evidence>
<evidence type="ECO:0000313" key="10">
    <source>
        <dbReference type="EMBL" id="MCJ8355010.1"/>
    </source>
</evidence>
<feature type="signal peptide" evidence="7">
    <location>
        <begin position="1"/>
        <end position="20"/>
    </location>
</feature>
<reference evidence="10" key="3">
    <citation type="submission" date="2022-03" db="EMBL/GenBank/DDBJ databases">
        <authorList>
            <person name="Ryngajllo M."/>
            <person name="Jacek P."/>
            <person name="Kubiak K."/>
        </authorList>
    </citation>
    <scope>NUCLEOTIDE SEQUENCE</scope>
    <source>
        <strain evidence="10">SI1</strain>
    </source>
</reference>
<keyword evidence="7" id="KW-0732">Signal</keyword>
<evidence type="ECO:0000256" key="2">
    <source>
        <dbReference type="ARBA" id="ARBA00009009"/>
    </source>
</evidence>
<dbReference type="InterPro" id="IPR045155">
    <property type="entry name" value="Beta-lactam_cat"/>
</dbReference>
<dbReference type="GO" id="GO:0046677">
    <property type="term" value="P:response to antibiotic"/>
    <property type="evidence" value="ECO:0007669"/>
    <property type="project" value="UniProtKB-UniRule"/>
</dbReference>
<gene>
    <name evidence="10" type="primary">bla</name>
    <name evidence="9" type="ORF">GHA01_10160</name>
    <name evidence="10" type="ORF">K1W68_13585</name>
</gene>
<dbReference type="PANTHER" id="PTHR35333:SF3">
    <property type="entry name" value="BETA-LACTAMASE-TYPE TRANSPEPTIDASE FOLD CONTAINING PROTEIN"/>
    <property type="match status" value="1"/>
</dbReference>
<comment type="catalytic activity">
    <reaction evidence="1 6">
        <text>a beta-lactam + H2O = a substituted beta-amino acid</text>
        <dbReference type="Rhea" id="RHEA:20401"/>
        <dbReference type="ChEBI" id="CHEBI:15377"/>
        <dbReference type="ChEBI" id="CHEBI:35627"/>
        <dbReference type="ChEBI" id="CHEBI:140347"/>
        <dbReference type="EC" id="3.5.2.6"/>
    </reaction>
</comment>
<dbReference type="PANTHER" id="PTHR35333">
    <property type="entry name" value="BETA-LACTAMASE"/>
    <property type="match status" value="1"/>
</dbReference>
<dbReference type="RefSeq" id="WP_003617857.1">
    <property type="nucleotide sequence ID" value="NZ_BJNN01000063.1"/>
</dbReference>
<feature type="domain" description="Beta-lactamase class A catalytic" evidence="8">
    <location>
        <begin position="42"/>
        <end position="263"/>
    </location>
</feature>
<feature type="chain" id="PRO_5043655424" description="Beta-lactamase" evidence="7">
    <location>
        <begin position="21"/>
        <end position="291"/>
    </location>
</feature>
<organism evidence="10 12">
    <name type="scientific">Novacetimonas hansenii</name>
    <name type="common">Komagataeibacter hansenii</name>
    <dbReference type="NCBI Taxonomy" id="436"/>
    <lineage>
        <taxon>Bacteria</taxon>
        <taxon>Pseudomonadati</taxon>
        <taxon>Pseudomonadota</taxon>
        <taxon>Alphaproteobacteria</taxon>
        <taxon>Acetobacterales</taxon>
        <taxon>Acetobacteraceae</taxon>
        <taxon>Novacetimonas</taxon>
    </lineage>
</organism>
<evidence type="ECO:0000313" key="12">
    <source>
        <dbReference type="Proteomes" id="UP001202887"/>
    </source>
</evidence>
<dbReference type="Proteomes" id="UP000319478">
    <property type="component" value="Unassembled WGS sequence"/>
</dbReference>
<comment type="caution">
    <text evidence="10">The sequence shown here is derived from an EMBL/GenBank/DDBJ whole genome shotgun (WGS) entry which is preliminary data.</text>
</comment>
<dbReference type="Pfam" id="PF13354">
    <property type="entry name" value="Beta-lactamase2"/>
    <property type="match status" value="1"/>
</dbReference>
<dbReference type="EC" id="3.5.2.6" evidence="3 6"/>
<evidence type="ECO:0000256" key="7">
    <source>
        <dbReference type="SAM" id="SignalP"/>
    </source>
</evidence>
<evidence type="ECO:0000259" key="8">
    <source>
        <dbReference type="Pfam" id="PF13354"/>
    </source>
</evidence>
<protein>
    <recommendedName>
        <fullName evidence="3 6">Beta-lactamase</fullName>
        <ecNumber evidence="3 6">3.5.2.6</ecNumber>
    </recommendedName>
</protein>
<name>A0AAW5EUL5_NOVHA</name>
<keyword evidence="5 6" id="KW-0046">Antibiotic resistance</keyword>
<dbReference type="InterPro" id="IPR023650">
    <property type="entry name" value="Beta-lactam_class-A_AS"/>
</dbReference>
<dbReference type="AlphaFoldDB" id="A0AAW5EUL5"/>
<evidence type="ECO:0000256" key="4">
    <source>
        <dbReference type="ARBA" id="ARBA00022801"/>
    </source>
</evidence>
<dbReference type="InterPro" id="IPR000871">
    <property type="entry name" value="Beta-lactam_class-A"/>
</dbReference>
<dbReference type="Proteomes" id="UP001202887">
    <property type="component" value="Unassembled WGS sequence"/>
</dbReference>
<dbReference type="PROSITE" id="PS00146">
    <property type="entry name" value="BETA_LACTAMASE_A"/>
    <property type="match status" value="1"/>
</dbReference>
<reference evidence="9 11" key="1">
    <citation type="submission" date="2019-06" db="EMBL/GenBank/DDBJ databases">
        <title>Whole genome shotgun sequence of Komagataeibacter hansenii NBRC 14820.</title>
        <authorList>
            <person name="Hosoyama A."/>
            <person name="Uohara A."/>
            <person name="Ohji S."/>
            <person name="Ichikawa N."/>
        </authorList>
    </citation>
    <scope>NUCLEOTIDE SEQUENCE [LARGE SCALE GENOMIC DNA]</scope>
    <source>
        <strain evidence="9 11">NBRC 14820</strain>
    </source>
</reference>
<evidence type="ECO:0000256" key="1">
    <source>
        <dbReference type="ARBA" id="ARBA00001526"/>
    </source>
</evidence>